<organism evidence="3 4">
    <name type="scientific">Mastigocoleus testarum BC008</name>
    <dbReference type="NCBI Taxonomy" id="371196"/>
    <lineage>
        <taxon>Bacteria</taxon>
        <taxon>Bacillati</taxon>
        <taxon>Cyanobacteriota</taxon>
        <taxon>Cyanophyceae</taxon>
        <taxon>Nostocales</taxon>
        <taxon>Hapalosiphonaceae</taxon>
        <taxon>Mastigocoleus</taxon>
    </lineage>
</organism>
<comment type="caution">
    <text evidence="3">The sequence shown here is derived from an EMBL/GenBank/DDBJ whole genome shotgun (WGS) entry which is preliminary data.</text>
</comment>
<proteinExistence type="inferred from homology"/>
<reference evidence="3 4" key="1">
    <citation type="journal article" date="2015" name="Genome Announc.">
        <title>Draft Genome of the Euendolithic (true boring) Cyanobacterium Mastigocoleus testarum strain BC008.</title>
        <authorList>
            <person name="Guida B.S."/>
            <person name="Garcia-Pichel F."/>
        </authorList>
    </citation>
    <scope>NUCLEOTIDE SEQUENCE [LARGE SCALE GENOMIC DNA]</scope>
    <source>
        <strain evidence="3 4">BC008</strain>
    </source>
</reference>
<feature type="transmembrane region" description="Helical" evidence="2">
    <location>
        <begin position="98"/>
        <end position="121"/>
    </location>
</feature>
<accession>A0A0V7ZFK4</accession>
<feature type="transmembrane region" description="Helical" evidence="2">
    <location>
        <begin position="59"/>
        <end position="77"/>
    </location>
</feature>
<evidence type="ECO:0000256" key="1">
    <source>
        <dbReference type="ARBA" id="ARBA00009299"/>
    </source>
</evidence>
<name>A0A0V7ZFK4_9CYAN</name>
<protein>
    <submittedName>
        <fullName evidence="3">Armadillo-type fold-containing protein</fullName>
    </submittedName>
</protein>
<dbReference type="AlphaFoldDB" id="A0A0V7ZFK4"/>
<keyword evidence="2" id="KW-0812">Transmembrane</keyword>
<dbReference type="SUPFAM" id="SSF48371">
    <property type="entry name" value="ARM repeat"/>
    <property type="match status" value="1"/>
</dbReference>
<comment type="similarity">
    <text evidence="1">Belongs to the CpcE/RpcE/PecE family.</text>
</comment>
<dbReference type="OrthoDB" id="467801at2"/>
<feature type="transmembrane region" description="Helical" evidence="2">
    <location>
        <begin position="36"/>
        <end position="53"/>
    </location>
</feature>
<keyword evidence="4" id="KW-1185">Reference proteome</keyword>
<evidence type="ECO:0000256" key="2">
    <source>
        <dbReference type="SAM" id="Phobius"/>
    </source>
</evidence>
<dbReference type="EMBL" id="LMTZ01000140">
    <property type="protein sequence ID" value="KST63364.1"/>
    <property type="molecule type" value="Genomic_DNA"/>
</dbReference>
<gene>
    <name evidence="3" type="ORF">BC008_39485</name>
</gene>
<keyword evidence="2" id="KW-0472">Membrane</keyword>
<dbReference type="InterPro" id="IPR016024">
    <property type="entry name" value="ARM-type_fold"/>
</dbReference>
<sequence>MIKASSYWQRIIDTFPVRVLTESKSRSPKQLNLKRFQGPGGALGLLTFVVAMWEWNWKLLFASSIAIGTMMLVYSMQEWNWQQFWCEVRKFSGSPNRRLALAVISGGIAAVSTYMAFSIWVDSDSRWIAFGAILQGLGTLLILILLVWQIIALYGDREDEYIEQLLNQLTDSNPLKRLIAVRRLDKIVKGDRVNPVVKKNIAQHFGLLLSQESESVIHEAVLDSLQGLEKLPKLSPPKLKKIVPVKVKLSNVFLD</sequence>
<feature type="transmembrane region" description="Helical" evidence="2">
    <location>
        <begin position="127"/>
        <end position="148"/>
    </location>
</feature>
<dbReference type="RefSeq" id="WP_027838876.1">
    <property type="nucleotide sequence ID" value="NZ_LMTZ01000140.1"/>
</dbReference>
<dbReference type="Proteomes" id="UP000053372">
    <property type="component" value="Unassembled WGS sequence"/>
</dbReference>
<evidence type="ECO:0000313" key="3">
    <source>
        <dbReference type="EMBL" id="KST63364.1"/>
    </source>
</evidence>
<keyword evidence="2" id="KW-1133">Transmembrane helix</keyword>
<evidence type="ECO:0000313" key="4">
    <source>
        <dbReference type="Proteomes" id="UP000053372"/>
    </source>
</evidence>